<comment type="cofactor">
    <cofactor evidence="1 7">
        <name>heme</name>
        <dbReference type="ChEBI" id="CHEBI:30413"/>
    </cofactor>
</comment>
<dbReference type="InterPro" id="IPR001670">
    <property type="entry name" value="ADH_Fe/GldA"/>
</dbReference>
<evidence type="ECO:0000313" key="11">
    <source>
        <dbReference type="Proteomes" id="UP000219338"/>
    </source>
</evidence>
<dbReference type="SUPFAM" id="SSF56796">
    <property type="entry name" value="Dehydroquinate synthase-like"/>
    <property type="match status" value="1"/>
</dbReference>
<dbReference type="InterPro" id="IPR001128">
    <property type="entry name" value="Cyt_P450"/>
</dbReference>
<evidence type="ECO:0000313" key="10">
    <source>
        <dbReference type="EMBL" id="SJL04761.1"/>
    </source>
</evidence>
<dbReference type="EMBL" id="FUEG01000005">
    <property type="protein sequence ID" value="SJL04761.1"/>
    <property type="molecule type" value="Genomic_DNA"/>
</dbReference>
<keyword evidence="6 7" id="KW-0408">Iron</keyword>
<comment type="similarity">
    <text evidence="3">Belongs to the cytochrome P450 family.</text>
</comment>
<feature type="domain" description="Alcohol dehydrogenase iron-type/glycerol dehydrogenase GldA" evidence="8">
    <location>
        <begin position="20"/>
        <end position="173"/>
    </location>
</feature>
<evidence type="ECO:0000256" key="6">
    <source>
        <dbReference type="ARBA" id="ARBA00023004"/>
    </source>
</evidence>
<dbReference type="OrthoDB" id="1470350at2759"/>
<dbReference type="InterPro" id="IPR018211">
    <property type="entry name" value="ADH_Fe_CS"/>
</dbReference>
<keyword evidence="7" id="KW-0349">Heme</keyword>
<dbReference type="Pfam" id="PF00067">
    <property type="entry name" value="p450"/>
    <property type="match status" value="1"/>
</dbReference>
<comment type="pathway">
    <text evidence="2">Secondary metabolite biosynthesis.</text>
</comment>
<dbReference type="PANTHER" id="PTHR24305:SF157">
    <property type="entry name" value="N-ACETYLTRYPTOPHAN 6-HYDROXYLASE IVOC-RELATED"/>
    <property type="match status" value="1"/>
</dbReference>
<evidence type="ECO:0000256" key="3">
    <source>
        <dbReference type="ARBA" id="ARBA00010617"/>
    </source>
</evidence>
<dbReference type="InterPro" id="IPR017972">
    <property type="entry name" value="Cyt_P450_CS"/>
</dbReference>
<dbReference type="CDD" id="cd11062">
    <property type="entry name" value="CYP58-like"/>
    <property type="match status" value="1"/>
</dbReference>
<dbReference type="InterPro" id="IPR056798">
    <property type="entry name" value="ADH_Fe_C"/>
</dbReference>
<dbReference type="InterPro" id="IPR036396">
    <property type="entry name" value="Cyt_P450_sf"/>
</dbReference>
<organism evidence="10 11">
    <name type="scientific">Armillaria ostoyae</name>
    <name type="common">Armillaria root rot fungus</name>
    <dbReference type="NCBI Taxonomy" id="47428"/>
    <lineage>
        <taxon>Eukaryota</taxon>
        <taxon>Fungi</taxon>
        <taxon>Dikarya</taxon>
        <taxon>Basidiomycota</taxon>
        <taxon>Agaricomycotina</taxon>
        <taxon>Agaricomycetes</taxon>
        <taxon>Agaricomycetidae</taxon>
        <taxon>Agaricales</taxon>
        <taxon>Marasmiineae</taxon>
        <taxon>Physalacriaceae</taxon>
        <taxon>Armillaria</taxon>
    </lineage>
</organism>
<dbReference type="Pfam" id="PF00465">
    <property type="entry name" value="Fe-ADH"/>
    <property type="match status" value="1"/>
</dbReference>
<dbReference type="Gene3D" id="1.20.1090.10">
    <property type="entry name" value="Dehydroquinate synthase-like - alpha domain"/>
    <property type="match status" value="1"/>
</dbReference>
<proteinExistence type="inferred from homology"/>
<evidence type="ECO:0000259" key="8">
    <source>
        <dbReference type="Pfam" id="PF00465"/>
    </source>
</evidence>
<accession>A0A284R7Q3</accession>
<dbReference type="SUPFAM" id="SSF48264">
    <property type="entry name" value="Cytochrome P450"/>
    <property type="match status" value="1"/>
</dbReference>
<dbReference type="Pfam" id="PF25137">
    <property type="entry name" value="ADH_Fe_C"/>
    <property type="match status" value="1"/>
</dbReference>
<dbReference type="GO" id="GO:0016705">
    <property type="term" value="F:oxidoreductase activity, acting on paired donors, with incorporation or reduction of molecular oxygen"/>
    <property type="evidence" value="ECO:0007669"/>
    <property type="project" value="InterPro"/>
</dbReference>
<dbReference type="PROSITE" id="PS00086">
    <property type="entry name" value="CYTOCHROME_P450"/>
    <property type="match status" value="1"/>
</dbReference>
<dbReference type="InterPro" id="IPR002401">
    <property type="entry name" value="Cyt_P450_E_grp-I"/>
</dbReference>
<protein>
    <submittedName>
        <fullName evidence="10">Uncharacterized protein</fullName>
    </submittedName>
</protein>
<sequence length="874" mass="96468">MTTNSSIQGHYGWPEGLSGVYYGPGSVSTALPKLLSSLGARKALIVTTRSLVGKTEIVKQVESILKDHEAFGATFHEIGEHAPIAGIRRAVKIFRESGCNIIVSIGGGSPIDASKAVLYFAQEESGGPILPQIAIPTTLSAAEYTIGAGYTNDQGQKVAVSSKRLIPAGIILDAELTLPTPERLWLSTGIRALDHAVGKCTVIKNLYRPGVAFPVKVLCNTAIADLFKNLPASKANPQDVEVRQRLQLASWMSIWPMTLERYGPLGLSHALGHKLGAAYGIPHGITSCLTLAPVVAMKAQTETQGNKETLAQVLPYLQLESTGSVDTDVLLLSKSIKDLVASLGLASDLASYKVPKEDVGKIAGQALGSKEDPVYDKVVGILESLYPVIALAFTGCVLYLVASRLLFHPLRGFPGPRLAALTSWYQTYFECFCDGAFVDHLEKLHEIYGPVVRINPRELHFSTPQAYFTIYSSQVKFIKDPKFYFAFNEDESSFGYTDPALAKKRRDVLNSLFSRRSILRLEHVIQLKVDLLVARLSEDYNDKPANLHFAFKSTAMDVITTYCYAQSFDALLCPDFTHPILLSAERAMPMITSIRRFPVLQILHHLPEWLTTLLSPETLGFVELRKALLAQIEGILANSGSLDTMHDTIYNYLLSPEKLKLRQVPSKKSLLDEAQNLLFAGTDTTSSAMAVGFFYVLNDPAIYAKLISEICAAWPIKESPVSYEVLEKLPYLTAVLKEALRMSAGVPISMPRVVDTPTYIDGVQVPAGTAVGVGCTFVLMNKEIFPQPHSFQPERWLQQESQSLEKYLVPFSRGPRSCIGINLAWCELYLVFGNLFRKFDMKIHETSVQDMKFRCHGMSVFRGRHFHANVRERT</sequence>
<evidence type="ECO:0000256" key="4">
    <source>
        <dbReference type="ARBA" id="ARBA00022723"/>
    </source>
</evidence>
<gene>
    <name evidence="10" type="ORF">ARMOST_08131</name>
</gene>
<dbReference type="CDD" id="cd08192">
    <property type="entry name" value="MAR-like"/>
    <property type="match status" value="1"/>
</dbReference>
<dbReference type="InterPro" id="IPR050121">
    <property type="entry name" value="Cytochrome_P450_monoxygenase"/>
</dbReference>
<dbReference type="Proteomes" id="UP000219338">
    <property type="component" value="Unassembled WGS sequence"/>
</dbReference>
<dbReference type="PRINTS" id="PR00463">
    <property type="entry name" value="EP450I"/>
</dbReference>
<evidence type="ECO:0000256" key="5">
    <source>
        <dbReference type="ARBA" id="ARBA00023002"/>
    </source>
</evidence>
<dbReference type="PANTHER" id="PTHR24305">
    <property type="entry name" value="CYTOCHROME P450"/>
    <property type="match status" value="1"/>
</dbReference>
<reference evidence="11" key="1">
    <citation type="journal article" date="2017" name="Nat. Ecol. Evol.">
        <title>Genome expansion and lineage-specific genetic innovations in the forest pathogenic fungi Armillaria.</title>
        <authorList>
            <person name="Sipos G."/>
            <person name="Prasanna A.N."/>
            <person name="Walter M.C."/>
            <person name="O'Connor E."/>
            <person name="Balint B."/>
            <person name="Krizsan K."/>
            <person name="Kiss B."/>
            <person name="Hess J."/>
            <person name="Varga T."/>
            <person name="Slot J."/>
            <person name="Riley R."/>
            <person name="Boka B."/>
            <person name="Rigling D."/>
            <person name="Barry K."/>
            <person name="Lee J."/>
            <person name="Mihaltcheva S."/>
            <person name="LaButti K."/>
            <person name="Lipzen A."/>
            <person name="Waldron R."/>
            <person name="Moloney N.M."/>
            <person name="Sperisen C."/>
            <person name="Kredics L."/>
            <person name="Vagvoelgyi C."/>
            <person name="Patrignani A."/>
            <person name="Fitzpatrick D."/>
            <person name="Nagy I."/>
            <person name="Doyle S."/>
            <person name="Anderson J.B."/>
            <person name="Grigoriev I.V."/>
            <person name="Gueldener U."/>
            <person name="Muensterkoetter M."/>
            <person name="Nagy L.G."/>
        </authorList>
    </citation>
    <scope>NUCLEOTIDE SEQUENCE [LARGE SCALE GENOMIC DNA]</scope>
    <source>
        <strain evidence="11">C18/9</strain>
    </source>
</reference>
<dbReference type="STRING" id="47428.A0A284R7Q3"/>
<dbReference type="GO" id="GO:0005506">
    <property type="term" value="F:iron ion binding"/>
    <property type="evidence" value="ECO:0007669"/>
    <property type="project" value="InterPro"/>
</dbReference>
<evidence type="ECO:0000256" key="7">
    <source>
        <dbReference type="PIRSR" id="PIRSR602401-1"/>
    </source>
</evidence>
<feature type="binding site" description="axial binding residue" evidence="7">
    <location>
        <position position="818"/>
    </location>
    <ligand>
        <name>heme</name>
        <dbReference type="ChEBI" id="CHEBI:30413"/>
    </ligand>
    <ligandPart>
        <name>Fe</name>
        <dbReference type="ChEBI" id="CHEBI:18248"/>
    </ligandPart>
</feature>
<dbReference type="AlphaFoldDB" id="A0A284R7Q3"/>
<dbReference type="GO" id="GO:0004497">
    <property type="term" value="F:monooxygenase activity"/>
    <property type="evidence" value="ECO:0007669"/>
    <property type="project" value="InterPro"/>
</dbReference>
<dbReference type="PROSITE" id="PS00060">
    <property type="entry name" value="ADH_IRON_2"/>
    <property type="match status" value="1"/>
</dbReference>
<dbReference type="Gene3D" id="3.40.50.1970">
    <property type="match status" value="1"/>
</dbReference>
<feature type="domain" description="Fe-containing alcohol dehydrogenase-like C-terminal" evidence="9">
    <location>
        <begin position="217"/>
        <end position="367"/>
    </location>
</feature>
<dbReference type="PRINTS" id="PR00385">
    <property type="entry name" value="P450"/>
</dbReference>
<evidence type="ECO:0000256" key="1">
    <source>
        <dbReference type="ARBA" id="ARBA00001971"/>
    </source>
</evidence>
<evidence type="ECO:0000259" key="9">
    <source>
        <dbReference type="Pfam" id="PF25137"/>
    </source>
</evidence>
<evidence type="ECO:0000256" key="2">
    <source>
        <dbReference type="ARBA" id="ARBA00005179"/>
    </source>
</evidence>
<dbReference type="GO" id="GO:0020037">
    <property type="term" value="F:heme binding"/>
    <property type="evidence" value="ECO:0007669"/>
    <property type="project" value="InterPro"/>
</dbReference>
<name>A0A284R7Q3_ARMOS</name>
<keyword evidence="11" id="KW-1185">Reference proteome</keyword>
<keyword evidence="5" id="KW-0560">Oxidoreductase</keyword>
<keyword evidence="4 7" id="KW-0479">Metal-binding</keyword>
<dbReference type="Gene3D" id="1.10.630.10">
    <property type="entry name" value="Cytochrome P450"/>
    <property type="match status" value="1"/>
</dbReference>